<name>A0A9X6W1Q7_BACCE</name>
<comment type="caution">
    <text evidence="1">The sequence shown here is derived from an EMBL/GenBank/DDBJ whole genome shotgun (WGS) entry which is preliminary data.</text>
</comment>
<sequence length="180" mass="21164">MEMLYDSLICKKFVEVKKKLINSPDFKRFPFMVAFELMKDGFVCISEKDGMKYTVLNGCLNKQNEFGAWEVSLLSVWQADGFWYIEPKEGLTDEQEDKIESLFSSRELIRPHISDESELDAMTLKELKNKLTEMKILFDKGNLMNATDFVSVKMHKEIIEKLIFNIENDKNKWEQIKRIA</sequence>
<accession>A0A9X6W1Q7</accession>
<dbReference type="EMBL" id="NTSO01000002">
    <property type="protein sequence ID" value="PFF51937.1"/>
    <property type="molecule type" value="Genomic_DNA"/>
</dbReference>
<evidence type="ECO:0000313" key="2">
    <source>
        <dbReference type="Proteomes" id="UP000220210"/>
    </source>
</evidence>
<dbReference type="AlphaFoldDB" id="A0A9X6W1Q7"/>
<reference evidence="1 2" key="1">
    <citation type="submission" date="2017-09" db="EMBL/GenBank/DDBJ databases">
        <title>Large-scale bioinformatics analysis of Bacillus genomes uncovers conserved roles of natural products in bacterial physiology.</title>
        <authorList>
            <consortium name="Agbiome Team Llc"/>
            <person name="Bleich R.M."/>
            <person name="Kirk G.J."/>
            <person name="Santa Maria K.C."/>
            <person name="Allen S.E."/>
            <person name="Farag S."/>
            <person name="Shank E.A."/>
            <person name="Bowers A."/>
        </authorList>
    </citation>
    <scope>NUCLEOTIDE SEQUENCE [LARGE SCALE GENOMIC DNA]</scope>
    <source>
        <strain evidence="1 2">AFS020204</strain>
    </source>
</reference>
<dbReference type="Proteomes" id="UP000220210">
    <property type="component" value="Unassembled WGS sequence"/>
</dbReference>
<protein>
    <submittedName>
        <fullName evidence="1">Uncharacterized protein</fullName>
    </submittedName>
</protein>
<proteinExistence type="predicted"/>
<gene>
    <name evidence="1" type="ORF">CN357_04405</name>
</gene>
<organism evidence="1 2">
    <name type="scientific">Bacillus cereus</name>
    <dbReference type="NCBI Taxonomy" id="1396"/>
    <lineage>
        <taxon>Bacteria</taxon>
        <taxon>Bacillati</taxon>
        <taxon>Bacillota</taxon>
        <taxon>Bacilli</taxon>
        <taxon>Bacillales</taxon>
        <taxon>Bacillaceae</taxon>
        <taxon>Bacillus</taxon>
        <taxon>Bacillus cereus group</taxon>
    </lineage>
</organism>
<evidence type="ECO:0000313" key="1">
    <source>
        <dbReference type="EMBL" id="PFF51937.1"/>
    </source>
</evidence>